<dbReference type="Proteomes" id="UP000300879">
    <property type="component" value="Chromosome"/>
</dbReference>
<dbReference type="EMBL" id="CP040396">
    <property type="protein sequence ID" value="QCT02876.1"/>
    <property type="molecule type" value="Genomic_DNA"/>
</dbReference>
<dbReference type="KEGG" id="palo:E6C60_2161"/>
<dbReference type="AlphaFoldDB" id="A0A4P8XJQ4"/>
<evidence type="ECO:0000313" key="2">
    <source>
        <dbReference type="Proteomes" id="UP000300879"/>
    </source>
</evidence>
<evidence type="ECO:0000313" key="1">
    <source>
        <dbReference type="EMBL" id="QCT02876.1"/>
    </source>
</evidence>
<name>A0A4P8XJQ4_9BACL</name>
<organism evidence="1 2">
    <name type="scientific">Paenibacillus algicola</name>
    <dbReference type="NCBI Taxonomy" id="2565926"/>
    <lineage>
        <taxon>Bacteria</taxon>
        <taxon>Bacillati</taxon>
        <taxon>Bacillota</taxon>
        <taxon>Bacilli</taxon>
        <taxon>Bacillales</taxon>
        <taxon>Paenibacillaceae</taxon>
        <taxon>Paenibacillus</taxon>
    </lineage>
</organism>
<protein>
    <submittedName>
        <fullName evidence="1">Uncharacterized protein</fullName>
    </submittedName>
</protein>
<accession>A0A4P8XJQ4</accession>
<sequence>MISTAFTQKMSSLSMVKLLHISSLAYEGSPHLGTIIYNGSRTGVKECAYDPGKPVLQWLR</sequence>
<keyword evidence="2" id="KW-1185">Reference proteome</keyword>
<gene>
    <name evidence="1" type="ORF">E6C60_2161</name>
</gene>
<reference evidence="1 2" key="1">
    <citation type="submission" date="2019-05" db="EMBL/GenBank/DDBJ databases">
        <authorList>
            <person name="Chen C."/>
        </authorList>
    </citation>
    <scope>NUCLEOTIDE SEQUENCE [LARGE SCALE GENOMIC DNA]</scope>
    <source>
        <strain evidence="1 2">HB172198</strain>
    </source>
</reference>
<proteinExistence type="predicted"/>